<evidence type="ECO:0000313" key="1">
    <source>
        <dbReference type="EMBL" id="PON91121.1"/>
    </source>
</evidence>
<keyword evidence="2" id="KW-1185">Reference proteome</keyword>
<dbReference type="EMBL" id="JXTC01000077">
    <property type="protein sequence ID" value="PON91121.1"/>
    <property type="molecule type" value="Genomic_DNA"/>
</dbReference>
<proteinExistence type="predicted"/>
<dbReference type="AlphaFoldDB" id="A0A2P5F021"/>
<evidence type="ECO:0000313" key="2">
    <source>
        <dbReference type="Proteomes" id="UP000237000"/>
    </source>
</evidence>
<protein>
    <submittedName>
        <fullName evidence="1">Uncharacterized protein</fullName>
    </submittedName>
</protein>
<comment type="caution">
    <text evidence="1">The sequence shown here is derived from an EMBL/GenBank/DDBJ whole genome shotgun (WGS) entry which is preliminary data.</text>
</comment>
<sequence>MALDPFWKNLSAAAFPTVVDSGPGRNDTVFYQRRKNRPRVPPVRNHLPDPLVADILAPCCCRCRCCCRNDVSFSLPIIRARMSSSS</sequence>
<dbReference type="OrthoDB" id="10415116at2759"/>
<dbReference type="Proteomes" id="UP000237000">
    <property type="component" value="Unassembled WGS sequence"/>
</dbReference>
<name>A0A2P5F021_TREOI</name>
<organism evidence="1 2">
    <name type="scientific">Trema orientale</name>
    <name type="common">Charcoal tree</name>
    <name type="synonym">Celtis orientalis</name>
    <dbReference type="NCBI Taxonomy" id="63057"/>
    <lineage>
        <taxon>Eukaryota</taxon>
        <taxon>Viridiplantae</taxon>
        <taxon>Streptophyta</taxon>
        <taxon>Embryophyta</taxon>
        <taxon>Tracheophyta</taxon>
        <taxon>Spermatophyta</taxon>
        <taxon>Magnoliopsida</taxon>
        <taxon>eudicotyledons</taxon>
        <taxon>Gunneridae</taxon>
        <taxon>Pentapetalae</taxon>
        <taxon>rosids</taxon>
        <taxon>fabids</taxon>
        <taxon>Rosales</taxon>
        <taxon>Cannabaceae</taxon>
        <taxon>Trema</taxon>
    </lineage>
</organism>
<accession>A0A2P5F021</accession>
<reference evidence="2" key="1">
    <citation type="submission" date="2016-06" db="EMBL/GenBank/DDBJ databases">
        <title>Parallel loss of symbiosis genes in relatives of nitrogen-fixing non-legume Parasponia.</title>
        <authorList>
            <person name="Van Velzen R."/>
            <person name="Holmer R."/>
            <person name="Bu F."/>
            <person name="Rutten L."/>
            <person name="Van Zeijl A."/>
            <person name="Liu W."/>
            <person name="Santuari L."/>
            <person name="Cao Q."/>
            <person name="Sharma T."/>
            <person name="Shen D."/>
            <person name="Roswanjaya Y."/>
            <person name="Wardhani T."/>
            <person name="Kalhor M.S."/>
            <person name="Jansen J."/>
            <person name="Van den Hoogen J."/>
            <person name="Gungor B."/>
            <person name="Hartog M."/>
            <person name="Hontelez J."/>
            <person name="Verver J."/>
            <person name="Yang W.-C."/>
            <person name="Schijlen E."/>
            <person name="Repin R."/>
            <person name="Schilthuizen M."/>
            <person name="Schranz E."/>
            <person name="Heidstra R."/>
            <person name="Miyata K."/>
            <person name="Fedorova E."/>
            <person name="Kohlen W."/>
            <person name="Bisseling T."/>
            <person name="Smit S."/>
            <person name="Geurts R."/>
        </authorList>
    </citation>
    <scope>NUCLEOTIDE SEQUENCE [LARGE SCALE GENOMIC DNA]</scope>
    <source>
        <strain evidence="2">cv. RG33-2</strain>
    </source>
</reference>
<gene>
    <name evidence="1" type="ORF">TorRG33x02_131520</name>
</gene>
<dbReference type="InParanoid" id="A0A2P5F021"/>